<keyword evidence="2" id="KW-1185">Reference proteome</keyword>
<name>A0A448WKG6_9PLAT</name>
<evidence type="ECO:0000313" key="1">
    <source>
        <dbReference type="EMBL" id="VEL13920.1"/>
    </source>
</evidence>
<reference evidence="1" key="1">
    <citation type="submission" date="2018-11" db="EMBL/GenBank/DDBJ databases">
        <authorList>
            <consortium name="Pathogen Informatics"/>
        </authorList>
    </citation>
    <scope>NUCLEOTIDE SEQUENCE</scope>
</reference>
<dbReference type="AlphaFoldDB" id="A0A448WKG6"/>
<dbReference type="EMBL" id="CAAALY010019392">
    <property type="protein sequence ID" value="VEL13920.1"/>
    <property type="molecule type" value="Genomic_DNA"/>
</dbReference>
<sequence>MSCGYLEPGQWVWSDYSVSSSKPNKRRVCLESRPSVRSTFPTFSTWQQRKLVPQMPPLTADEARSVLDSVHSPSGNSASLNSQSGTCFRCGFMRFRQNL</sequence>
<proteinExistence type="predicted"/>
<evidence type="ECO:0000313" key="2">
    <source>
        <dbReference type="Proteomes" id="UP000784294"/>
    </source>
</evidence>
<dbReference type="Proteomes" id="UP000784294">
    <property type="component" value="Unassembled WGS sequence"/>
</dbReference>
<accession>A0A448WKG6</accession>
<protein>
    <submittedName>
        <fullName evidence="1">Uncharacterized protein</fullName>
    </submittedName>
</protein>
<gene>
    <name evidence="1" type="ORF">PXEA_LOCUS7360</name>
</gene>
<comment type="caution">
    <text evidence="1">The sequence shown here is derived from an EMBL/GenBank/DDBJ whole genome shotgun (WGS) entry which is preliminary data.</text>
</comment>
<organism evidence="1 2">
    <name type="scientific">Protopolystoma xenopodis</name>
    <dbReference type="NCBI Taxonomy" id="117903"/>
    <lineage>
        <taxon>Eukaryota</taxon>
        <taxon>Metazoa</taxon>
        <taxon>Spiralia</taxon>
        <taxon>Lophotrochozoa</taxon>
        <taxon>Platyhelminthes</taxon>
        <taxon>Monogenea</taxon>
        <taxon>Polyopisthocotylea</taxon>
        <taxon>Polystomatidea</taxon>
        <taxon>Polystomatidae</taxon>
        <taxon>Protopolystoma</taxon>
    </lineage>
</organism>